<feature type="site" description="Substrate binding" evidence="4">
    <location>
        <position position="182"/>
    </location>
</feature>
<dbReference type="InterPro" id="IPR007421">
    <property type="entry name" value="Schlafen_AlbA_2_dom"/>
</dbReference>
<comment type="subunit">
    <text evidence="4">Homodimer.</text>
</comment>
<dbReference type="InterPro" id="IPR038461">
    <property type="entry name" value="Schlafen_AlbA_2_dom_sf"/>
</dbReference>
<proteinExistence type="inferred from homology"/>
<dbReference type="InterPro" id="IPR029684">
    <property type="entry name" value="Schlafen"/>
</dbReference>
<evidence type="ECO:0000256" key="3">
    <source>
        <dbReference type="ARBA" id="ARBA00023932"/>
    </source>
</evidence>
<keyword evidence="2 4" id="KW-0378">Hydrolase</keyword>
<dbReference type="EMBL" id="MH607141">
    <property type="protein sequence ID" value="AXN74977.1"/>
    <property type="molecule type" value="Genomic_DNA"/>
</dbReference>
<comment type="domain">
    <text evidence="4">The substrate binding site is formed by the N-terminus of a monomer and the C-terminus of the opposite monomer.</text>
</comment>
<dbReference type="InterPro" id="IPR006853">
    <property type="entry name" value="Poxin_vir"/>
</dbReference>
<sequence length="504" mass="57309">MAMFYAHALGGYDENLHAFPGISSTVANDVRKYSVVSVYNNKYDIVKDKYMWCYSQVNKRYIGALLPMFECNEYLQIGVPIHDQEGNQISIITYRHKNYYALSGIGYESLDLCLEGVGIQHHTLEEGNAVYGRVQHDYSIIKDIAKEMNSARPGPIIDYHVWIGDCICQVTAVDVHGKEIMRMRFKKGAVLQIPNLVKVKLGENDTENLSTTISALLNSGGGTIEVTSQEDQVKHVLMKRLESIRRMRSVAYDHFDIVNGKECCYIHMYSSNQNGMPSTVKTNLYMKTMSACIQMDSITALSYLDDLKESGGRCPPELPDIDYEDDEDIEDETTNARLAEEFFNRSELLLGEGFNFNRSINVKVTSISAKNLKPRIKQQLPSIISSFANTDGGYLFIGLDGKSNKVIGFTVGHDYLKLIENEIEKRIRRLHVVHFCEKKEDIKYACRFIKVYKPGEDTTSTYVCAIKVERCCCAVFANWPESWYMDTSGIKKYSPDEWVSSIKF</sequence>
<gene>
    <name evidence="7" type="ORF">AKMV-88-192</name>
    <name evidence="8" type="ORF">AKMV192</name>
</gene>
<feature type="site" description="Substrate binding" evidence="4">
    <location>
        <position position="186"/>
    </location>
</feature>
<dbReference type="Pfam" id="PF04766">
    <property type="entry name" value="Baculo_p26"/>
    <property type="match status" value="1"/>
</dbReference>
<feature type="site" description="Substrate binding" evidence="4">
    <location>
        <position position="105"/>
    </location>
</feature>
<dbReference type="EMBL" id="MH607142">
    <property type="protein sequence ID" value="AXN75197.1"/>
    <property type="molecule type" value="Genomic_DNA"/>
</dbReference>
<feature type="domain" description="Poxin-Schlafen/Schlafen-like N-terminal" evidence="6">
    <location>
        <begin position="243"/>
        <end position="356"/>
    </location>
</feature>
<feature type="domain" description="Schlafen AlbA-2" evidence="5">
    <location>
        <begin position="375"/>
        <end position="484"/>
    </location>
</feature>
<keyword evidence="1 4" id="KW-0540">Nuclease</keyword>
<evidence type="ECO:0000313" key="9">
    <source>
        <dbReference type="Proteomes" id="UP000320472"/>
    </source>
</evidence>
<evidence type="ECO:0000313" key="8">
    <source>
        <dbReference type="EMBL" id="AXN75197.1"/>
    </source>
</evidence>
<evidence type="ECO:0000256" key="1">
    <source>
        <dbReference type="ARBA" id="ARBA00022722"/>
    </source>
</evidence>
<dbReference type="GO" id="GO:0004518">
    <property type="term" value="F:nuclease activity"/>
    <property type="evidence" value="ECO:0007669"/>
    <property type="project" value="UniProtKB-UniRule"/>
</dbReference>
<name>A0A346FSF4_9POXV</name>
<dbReference type="InterPro" id="IPR031450">
    <property type="entry name" value="Poxin-SLFN/SLFN_N"/>
</dbReference>
<accession>A0A346FSF4</accession>
<dbReference type="Pfam" id="PF17057">
    <property type="entry name" value="B3R"/>
    <property type="match status" value="1"/>
</dbReference>
<comment type="catalytic activity">
    <reaction evidence="3">
        <text>2',3'-cGAMP + H2O = Gp(2'-5')Ap(3') + H(+)</text>
        <dbReference type="Rhea" id="RHEA:59472"/>
        <dbReference type="ChEBI" id="CHEBI:15377"/>
        <dbReference type="ChEBI" id="CHEBI:15378"/>
        <dbReference type="ChEBI" id="CHEBI:143093"/>
        <dbReference type="ChEBI" id="CHEBI:143098"/>
    </reaction>
    <physiologicalReaction direction="left-to-right" evidence="3">
        <dbReference type="Rhea" id="RHEA:59473"/>
    </physiologicalReaction>
</comment>
<protein>
    <submittedName>
        <fullName evidence="8">Schlafen-like protein</fullName>
    </submittedName>
</protein>
<evidence type="ECO:0000259" key="5">
    <source>
        <dbReference type="Pfam" id="PF04326"/>
    </source>
</evidence>
<keyword evidence="9" id="KW-1185">Reference proteome</keyword>
<evidence type="ECO:0000256" key="4">
    <source>
        <dbReference type="HAMAP-Rule" id="MF_04143"/>
    </source>
</evidence>
<dbReference type="GO" id="GO:0061507">
    <property type="term" value="F:2',3'-cyclic GMP-AMP binding"/>
    <property type="evidence" value="ECO:0007669"/>
    <property type="project" value="UniProtKB-UniRule"/>
</dbReference>
<dbReference type="HAMAP" id="MF_04143">
    <property type="entry name" value="Poxins"/>
    <property type="match status" value="1"/>
</dbReference>
<feature type="site" description="Substrate binding" evidence="4">
    <location>
        <position position="184"/>
    </location>
</feature>
<dbReference type="GO" id="GO:0016787">
    <property type="term" value="F:hydrolase activity"/>
    <property type="evidence" value="ECO:0007669"/>
    <property type="project" value="UniProtKB-KW"/>
</dbReference>
<reference evidence="8 9" key="1">
    <citation type="journal article" date="2018" name="Viruses">
        <title>Genome Sequences of Akhmeta Virus, an Early Divergent Old World Orthopoxvirus.</title>
        <authorList>
            <person name="Gao J"/>
            <person name="Gigante C"/>
            <person name="Khmaladze E"/>
            <person name="Liu P"/>
            <person name="Tang S"/>
            <person name="Wilkins K"/>
            <person name="Zhao K"/>
            <person name="Davidson W"/>
            <person name="Nakazawa Y"/>
            <person name="Maghlakelidze G"/>
            <person name="Geleishvili M"/>
            <person name="Kokhreidze M"/>
            <person name="Carroll DS"/>
            <person name="Emerson G Li.Y."/>
        </authorList>
    </citation>
    <scope>NUCLEOTIDE SEQUENCE [LARGE SCALE GENOMIC DNA]</scope>
    <source>
        <strain evidence="8">Akhmeta_2013-85</strain>
        <strain evidence="7">Akhmeta_2013-88</strain>
    </source>
</reference>
<feature type="site" description="Substrate binding" evidence="4">
    <location>
        <position position="60"/>
    </location>
</feature>
<evidence type="ECO:0000259" key="6">
    <source>
        <dbReference type="Pfam" id="PF17057"/>
    </source>
</evidence>
<feature type="active site" description="Proton donor" evidence="4">
    <location>
        <position position="17"/>
    </location>
</feature>
<comment type="function">
    <text evidence="4">Nuclease that is responsible for viral evasion of host cGAS-STING innate immunity. Cleaves 2',3'-cGAMP which is produced by host cGAS following recognition of cytosolic DNA and blocks the subsequent 2',3'-cGAMP-mediated activation of TMEM173/STING, which normally spreads to adjacent cells and activates the interferon and NF-kappa-B immune responses.</text>
</comment>
<feature type="site" description="Substrate binding" evidence="4">
    <location>
        <position position="169"/>
    </location>
</feature>
<dbReference type="Pfam" id="PF04326">
    <property type="entry name" value="SLFN_AlbA_2"/>
    <property type="match status" value="1"/>
</dbReference>
<feature type="active site" description="Shared with catalytic histidine of dimeric partner" evidence="4">
    <location>
        <position position="138"/>
    </location>
</feature>
<reference evidence="8" key="2">
    <citation type="submission" date="2018-07" db="EMBL/GenBank/DDBJ databases">
        <authorList>
            <person name="Gao J."/>
            <person name="Li Y."/>
            <person name="Wang H."/>
        </authorList>
    </citation>
    <scope>NUCLEOTIDE SEQUENCE</scope>
    <source>
        <strain evidence="8">Akhmeta_2013-85</strain>
        <strain evidence="7">Akhmeta_2013-88</strain>
    </source>
</reference>
<dbReference type="PANTHER" id="PTHR12155:SF2">
    <property type="entry name" value="RIBONUCLEASE SLFN12"/>
    <property type="match status" value="1"/>
</dbReference>
<feature type="site" description="Substrate binding" evidence="4">
    <location>
        <position position="149"/>
    </location>
</feature>
<evidence type="ECO:0000256" key="2">
    <source>
        <dbReference type="ARBA" id="ARBA00022801"/>
    </source>
</evidence>
<dbReference type="Gene3D" id="3.30.950.30">
    <property type="entry name" value="Schlafen, AAA domain"/>
    <property type="match status" value="1"/>
</dbReference>
<evidence type="ECO:0000313" key="7">
    <source>
        <dbReference type="EMBL" id="AXN74977.1"/>
    </source>
</evidence>
<dbReference type="PANTHER" id="PTHR12155">
    <property type="entry name" value="SCHLAFEN"/>
    <property type="match status" value="1"/>
</dbReference>
<dbReference type="GO" id="GO:0052170">
    <property type="term" value="P:symbiont-mediated suppression of host innate immune response"/>
    <property type="evidence" value="ECO:0007669"/>
    <property type="project" value="UniProtKB-UniRule"/>
</dbReference>
<dbReference type="Proteomes" id="UP000315114">
    <property type="component" value="Segment"/>
</dbReference>
<feature type="active site" description="Proton acceptor; shared with catalytic histidine of dimeric partner" evidence="4">
    <location>
        <position position="142"/>
    </location>
</feature>
<dbReference type="Proteomes" id="UP000320472">
    <property type="component" value="Segment"/>
</dbReference>
<organism evidence="8">
    <name type="scientific">Orthopoxvirus akhmetapox</name>
    <dbReference type="NCBI Taxonomy" id="2200830"/>
    <lineage>
        <taxon>Viruses</taxon>
        <taxon>Varidnaviria</taxon>
        <taxon>Bamfordvirae</taxon>
        <taxon>Nucleocytoviricota</taxon>
        <taxon>Pokkesviricetes</taxon>
        <taxon>Chitovirales</taxon>
        <taxon>Poxviridae</taxon>
        <taxon>Chordopoxvirinae</taxon>
        <taxon>Orthopoxvirus</taxon>
    </lineage>
</organism>